<dbReference type="GO" id="GO:0008375">
    <property type="term" value="F:acetylglucosaminyltransferase activity"/>
    <property type="evidence" value="ECO:0007669"/>
    <property type="project" value="TreeGrafter"/>
</dbReference>
<evidence type="ECO:0000313" key="2">
    <source>
        <dbReference type="EMBL" id="CAE0240946.1"/>
    </source>
</evidence>
<organism evidence="2">
    <name type="scientific">Palpitomonas bilix</name>
    <dbReference type="NCBI Taxonomy" id="652834"/>
    <lineage>
        <taxon>Eukaryota</taxon>
        <taxon>Eukaryota incertae sedis</taxon>
    </lineage>
</organism>
<proteinExistence type="predicted"/>
<dbReference type="EMBL" id="HBIB01005167">
    <property type="protein sequence ID" value="CAE0240946.1"/>
    <property type="molecule type" value="Transcribed_RNA"/>
</dbReference>
<dbReference type="EMBL" id="HBIB01005165">
    <property type="protein sequence ID" value="CAE0240944.1"/>
    <property type="molecule type" value="Transcribed_RNA"/>
</dbReference>
<sequence>MNPRRSPSRRFSTSTLLLFAVAAVISFQLVFYLQSARNVQSSGGSSDGYTDALVDTMKMLNLTLQDIVASMDKAELELAALKLEAAKQPDAAADVSSQAGAKEQALAVPPPPLQRASEDVKVSAKKKFLVIGIPTVPRRAKYLQPTVAAIARQLPSSPADPLYNNVLVIVCNNRPGMHDEFKAVKDMIEGSEKKDYFEFIERTNPDPMGSKMDKGTPNLPGYKVRQQTMDVTTLLKEAKGKAHHYLFMEDDFELCPNAMQALLYLIGKAYRVHGNWLAIRTSYGLNGIILRDDDLDEMKEYYLSRYEARPPDHLMSEWTLKETTRAKSYLKDRTYICYKYNLFDHLGTVSSLRASSSPSYPRCYDKLGEPTLFANEAFKFNKCGHDDITPCQQQGDVKIPPVMWKP</sequence>
<dbReference type="PANTHER" id="PTHR12062:SF33">
    <property type="entry name" value="ALPHA-1,6-MANNOSYL-GLYCOPROTEIN 4-BETA-N-ACETYLGLUCOSAMINYLTRANSFERASE-LIKE"/>
    <property type="match status" value="1"/>
</dbReference>
<reference evidence="2" key="1">
    <citation type="submission" date="2021-01" db="EMBL/GenBank/DDBJ databases">
        <authorList>
            <person name="Corre E."/>
            <person name="Pelletier E."/>
            <person name="Niang G."/>
            <person name="Scheremetjew M."/>
            <person name="Finn R."/>
            <person name="Kale V."/>
            <person name="Holt S."/>
            <person name="Cochrane G."/>
            <person name="Meng A."/>
            <person name="Brown T."/>
            <person name="Cohen L."/>
        </authorList>
    </citation>
    <scope>NUCLEOTIDE SEQUENCE</scope>
    <source>
        <strain evidence="2">NIES-2562</strain>
    </source>
</reference>
<dbReference type="AlphaFoldDB" id="A0A7S3FZY7"/>
<protein>
    <submittedName>
        <fullName evidence="2">Uncharacterized protein</fullName>
    </submittedName>
</protein>
<dbReference type="GO" id="GO:0006487">
    <property type="term" value="P:protein N-linked glycosylation"/>
    <property type="evidence" value="ECO:0007669"/>
    <property type="project" value="TreeGrafter"/>
</dbReference>
<evidence type="ECO:0000313" key="1">
    <source>
        <dbReference type="EMBL" id="CAE0240944.1"/>
    </source>
</evidence>
<dbReference type="InterPro" id="IPR006759">
    <property type="entry name" value="Glyco_transf_54"/>
</dbReference>
<accession>A0A7S3FZY7</accession>
<gene>
    <name evidence="1" type="ORF">PBIL07802_LOCUS3105</name>
    <name evidence="2" type="ORF">PBIL07802_LOCUS3107</name>
</gene>
<dbReference type="PANTHER" id="PTHR12062">
    <property type="entry name" value="N-ACETYLGLUCOSAMINYLTRANSFERASE VI"/>
    <property type="match status" value="1"/>
</dbReference>
<name>A0A7S3FZY7_9EUKA</name>